<dbReference type="RefSeq" id="YP_010652265.1">
    <property type="nucleotide sequence ID" value="NC_070785.1"/>
</dbReference>
<dbReference type="EMBL" id="MT024865">
    <property type="protein sequence ID" value="QIN94174.1"/>
    <property type="molecule type" value="Genomic_DNA"/>
</dbReference>
<keyword evidence="1" id="KW-1133">Transmembrane helix</keyword>
<evidence type="ECO:0000313" key="3">
    <source>
        <dbReference type="Proteomes" id="UP000501266"/>
    </source>
</evidence>
<dbReference type="KEGG" id="vg:77928049"/>
<organism evidence="2 3">
    <name type="scientific">Streptomyces phage Wakanda</name>
    <dbReference type="NCBI Taxonomy" id="2713267"/>
    <lineage>
        <taxon>Viruses</taxon>
        <taxon>Duplodnaviria</taxon>
        <taxon>Heunggongvirae</taxon>
        <taxon>Uroviricota</taxon>
        <taxon>Caudoviricetes</taxon>
        <taxon>Stanwilliamsviridae</taxon>
        <taxon>Loccivirinae</taxon>
        <taxon>Wakandavirus</taxon>
        <taxon>Wakandavirus wakanda</taxon>
    </lineage>
</organism>
<evidence type="ECO:0000256" key="1">
    <source>
        <dbReference type="SAM" id="Phobius"/>
    </source>
</evidence>
<proteinExistence type="predicted"/>
<keyword evidence="1" id="KW-0812">Transmembrane</keyword>
<sequence>MKNYKVSYAFVGIYVFLMLLNLVLANWSIAITDALVAFLFFRIGDYEQAISKGWLVRPTRVTVIKAGPEDVRK</sequence>
<reference evidence="2 3" key="1">
    <citation type="submission" date="2020-02" db="EMBL/GenBank/DDBJ databases">
        <authorList>
            <person name="Bullock J.N."/>
            <person name="Barnes M.L."/>
            <person name="Kankolongo K.M."/>
            <person name="Dejene B.A."/>
            <person name="Lindsay P.E."/>
            <person name="Bhuiyan S."/>
            <person name="Nayek S."/>
            <person name="Hughes L.E."/>
            <person name="Garlena R.A."/>
            <person name="Russell D.A."/>
            <person name="Pope W.H."/>
            <person name="Jacobs-Sera D."/>
            <person name="Hatfull G.F."/>
        </authorList>
    </citation>
    <scope>NUCLEOTIDE SEQUENCE [LARGE SCALE GENOMIC DNA]</scope>
</reference>
<gene>
    <name evidence="2" type="primary">213</name>
    <name evidence="2" type="ORF">SEA_WAKANDA_213</name>
</gene>
<dbReference type="GeneID" id="77928049"/>
<evidence type="ECO:0000313" key="2">
    <source>
        <dbReference type="EMBL" id="QIN94174.1"/>
    </source>
</evidence>
<keyword evidence="3" id="KW-1185">Reference proteome</keyword>
<keyword evidence="1" id="KW-0472">Membrane</keyword>
<accession>A0A6G8R1W4</accession>
<feature type="transmembrane region" description="Helical" evidence="1">
    <location>
        <begin position="12"/>
        <end position="41"/>
    </location>
</feature>
<dbReference type="Proteomes" id="UP000501266">
    <property type="component" value="Segment"/>
</dbReference>
<name>A0A6G8R1W4_9CAUD</name>
<protein>
    <submittedName>
        <fullName evidence="2">Uncharacterized protein</fullName>
    </submittedName>
</protein>